<evidence type="ECO:0000313" key="3">
    <source>
        <dbReference type="Proteomes" id="UP000030745"/>
    </source>
</evidence>
<dbReference type="EMBL" id="KK583766">
    <property type="protein sequence ID" value="KDO17132.1"/>
    <property type="molecule type" value="Genomic_DNA"/>
</dbReference>
<name>A0A067BR28_SAPPC</name>
<accession>A0A067BR28</accession>
<proteinExistence type="predicted"/>
<dbReference type="VEuPathDB" id="FungiDB:SPRG_17356"/>
<reference evidence="2 3" key="1">
    <citation type="journal article" date="2013" name="PLoS Genet.">
        <title>Distinctive expansion of potential virulence genes in the genome of the oomycete fish pathogen Saprolegnia parasitica.</title>
        <authorList>
            <person name="Jiang R.H."/>
            <person name="de Bruijn I."/>
            <person name="Haas B.J."/>
            <person name="Belmonte R."/>
            <person name="Lobach L."/>
            <person name="Christie J."/>
            <person name="van den Ackerveken G."/>
            <person name="Bottin A."/>
            <person name="Bulone V."/>
            <person name="Diaz-Moreno S.M."/>
            <person name="Dumas B."/>
            <person name="Fan L."/>
            <person name="Gaulin E."/>
            <person name="Govers F."/>
            <person name="Grenville-Briggs L.J."/>
            <person name="Horner N.R."/>
            <person name="Levin J.Z."/>
            <person name="Mammella M."/>
            <person name="Meijer H.J."/>
            <person name="Morris P."/>
            <person name="Nusbaum C."/>
            <person name="Oome S."/>
            <person name="Phillips A.J."/>
            <person name="van Rooyen D."/>
            <person name="Rzeszutek E."/>
            <person name="Saraiva M."/>
            <person name="Secombes C.J."/>
            <person name="Seidl M.F."/>
            <person name="Snel B."/>
            <person name="Stassen J.H."/>
            <person name="Sykes S."/>
            <person name="Tripathy S."/>
            <person name="van den Berg H."/>
            <person name="Vega-Arreguin J.C."/>
            <person name="Wawra S."/>
            <person name="Young S.K."/>
            <person name="Zeng Q."/>
            <person name="Dieguez-Uribeondo J."/>
            <person name="Russ C."/>
            <person name="Tyler B.M."/>
            <person name="van West P."/>
        </authorList>
    </citation>
    <scope>NUCLEOTIDE SEQUENCE [LARGE SCALE GENOMIC DNA]</scope>
    <source>
        <strain evidence="2 3">CBS 223.65</strain>
    </source>
</reference>
<gene>
    <name evidence="2" type="ORF">SPRG_17356</name>
</gene>
<feature type="region of interest" description="Disordered" evidence="1">
    <location>
        <begin position="116"/>
        <end position="141"/>
    </location>
</feature>
<sequence length="141" mass="16051">MRLRVEDLSELKEAFDSHEGGVDLCNFVSVLLDKLEWTDATPRCVQYIPELKRIFAFESSRPVIQVFDPSAILAAESGAIEQNEPPRTGDQPTTPAFTLPLLHELHPLCYQHGYRKDQDQVRSERSPVQVDPLSTRPWLHA</sequence>
<evidence type="ECO:0000256" key="1">
    <source>
        <dbReference type="SAM" id="MobiDB-lite"/>
    </source>
</evidence>
<evidence type="ECO:0000313" key="2">
    <source>
        <dbReference type="EMBL" id="KDO17132.1"/>
    </source>
</evidence>
<dbReference type="KEGG" id="spar:SPRG_17356"/>
<organism evidence="2 3">
    <name type="scientific">Saprolegnia parasitica (strain CBS 223.65)</name>
    <dbReference type="NCBI Taxonomy" id="695850"/>
    <lineage>
        <taxon>Eukaryota</taxon>
        <taxon>Sar</taxon>
        <taxon>Stramenopiles</taxon>
        <taxon>Oomycota</taxon>
        <taxon>Saprolegniomycetes</taxon>
        <taxon>Saprolegniales</taxon>
        <taxon>Saprolegniaceae</taxon>
        <taxon>Saprolegnia</taxon>
    </lineage>
</organism>
<protein>
    <submittedName>
        <fullName evidence="2">Uncharacterized protein</fullName>
    </submittedName>
</protein>
<dbReference type="AlphaFoldDB" id="A0A067BR28"/>
<keyword evidence="3" id="KW-1185">Reference proteome</keyword>
<dbReference type="RefSeq" id="XP_012212158.1">
    <property type="nucleotide sequence ID" value="XM_012356768.1"/>
</dbReference>
<dbReference type="OrthoDB" id="186625at2759"/>
<dbReference type="Proteomes" id="UP000030745">
    <property type="component" value="Unassembled WGS sequence"/>
</dbReference>
<dbReference type="GeneID" id="24138900"/>
<feature type="compositionally biased region" description="Basic and acidic residues" evidence="1">
    <location>
        <begin position="116"/>
        <end position="125"/>
    </location>
</feature>